<evidence type="ECO:0000313" key="2">
    <source>
        <dbReference type="EMBL" id="MBB5958326.1"/>
    </source>
</evidence>
<dbReference type="PROSITE" id="PS51257">
    <property type="entry name" value="PROKAR_LIPOPROTEIN"/>
    <property type="match status" value="1"/>
</dbReference>
<protein>
    <recommendedName>
        <fullName evidence="4">Secreted protein</fullName>
    </recommendedName>
</protein>
<name>A0A841CS96_9PSEU</name>
<comment type="caution">
    <text evidence="2">The sequence shown here is derived from an EMBL/GenBank/DDBJ whole genome shotgun (WGS) entry which is preliminary data.</text>
</comment>
<feature type="chain" id="PRO_5039257472" description="Secreted protein" evidence="1">
    <location>
        <begin position="22"/>
        <end position="161"/>
    </location>
</feature>
<reference evidence="2 3" key="1">
    <citation type="submission" date="2020-08" db="EMBL/GenBank/DDBJ databases">
        <title>Genomic Encyclopedia of Type Strains, Phase III (KMG-III): the genomes of soil and plant-associated and newly described type strains.</title>
        <authorList>
            <person name="Whitman W."/>
        </authorList>
    </citation>
    <scope>NUCLEOTIDE SEQUENCE [LARGE SCALE GENOMIC DNA]</scope>
    <source>
        <strain evidence="2 3">CECT 8640</strain>
    </source>
</reference>
<dbReference type="Proteomes" id="UP000547510">
    <property type="component" value="Unassembled WGS sequence"/>
</dbReference>
<evidence type="ECO:0000313" key="3">
    <source>
        <dbReference type="Proteomes" id="UP000547510"/>
    </source>
</evidence>
<evidence type="ECO:0000256" key="1">
    <source>
        <dbReference type="SAM" id="SignalP"/>
    </source>
</evidence>
<dbReference type="EMBL" id="JACHJN010000008">
    <property type="protein sequence ID" value="MBB5958326.1"/>
    <property type="molecule type" value="Genomic_DNA"/>
</dbReference>
<proteinExistence type="predicted"/>
<feature type="signal peptide" evidence="1">
    <location>
        <begin position="1"/>
        <end position="21"/>
    </location>
</feature>
<keyword evidence="1" id="KW-0732">Signal</keyword>
<evidence type="ECO:0008006" key="4">
    <source>
        <dbReference type="Google" id="ProtNLM"/>
    </source>
</evidence>
<sequence>MWRPSAALGALLLATACGADAGEKMCTLMGAPAGIELRVEPTAVDTGTIEVCWGGRCVSPEFTLWPSSRAADATCTGTAPDDVCGARAVPTGAKHANVDIADLPAEPVTVKLSLADRTGTAVVERELTATPEVVHPNGPDCDAGGPQLILSVAPDGSVTAG</sequence>
<keyword evidence="3" id="KW-1185">Reference proteome</keyword>
<dbReference type="AlphaFoldDB" id="A0A841CS96"/>
<accession>A0A841CS96</accession>
<dbReference type="RefSeq" id="WP_184694231.1">
    <property type="nucleotide sequence ID" value="NZ_JACHJN010000008.1"/>
</dbReference>
<gene>
    <name evidence="2" type="ORF">FHS29_004934</name>
</gene>
<organism evidence="2 3">
    <name type="scientific">Saccharothrix tamanrassetensis</name>
    <dbReference type="NCBI Taxonomy" id="1051531"/>
    <lineage>
        <taxon>Bacteria</taxon>
        <taxon>Bacillati</taxon>
        <taxon>Actinomycetota</taxon>
        <taxon>Actinomycetes</taxon>
        <taxon>Pseudonocardiales</taxon>
        <taxon>Pseudonocardiaceae</taxon>
        <taxon>Saccharothrix</taxon>
    </lineage>
</organism>